<comment type="caution">
    <text evidence="5">The sequence shown here is derived from an EMBL/GenBank/DDBJ whole genome shotgun (WGS) entry which is preliminary data.</text>
</comment>
<dbReference type="PANTHER" id="PTHR10426:SF88">
    <property type="entry name" value="ADIPOCYTE PLASMA MEMBRANE-ASSOCIATED PROTEIN HEMOMUCIN-RELATED"/>
    <property type="match status" value="1"/>
</dbReference>
<evidence type="ECO:0000256" key="3">
    <source>
        <dbReference type="ARBA" id="ARBA00023180"/>
    </source>
</evidence>
<evidence type="ECO:0000313" key="6">
    <source>
        <dbReference type="Proteomes" id="UP000295341"/>
    </source>
</evidence>
<reference evidence="5 6" key="1">
    <citation type="submission" date="2019-03" db="EMBL/GenBank/DDBJ databases">
        <title>Genomic Encyclopedia of Type Strains, Phase IV (KMG-IV): sequencing the most valuable type-strain genomes for metagenomic binning, comparative biology and taxonomic classification.</title>
        <authorList>
            <person name="Goeker M."/>
        </authorList>
    </citation>
    <scope>NUCLEOTIDE SEQUENCE [LARGE SCALE GENOMIC DNA]</scope>
    <source>
        <strain evidence="5 6">DSM 26377</strain>
    </source>
</reference>
<keyword evidence="2" id="KW-0597">Phosphoprotein</keyword>
<gene>
    <name evidence="5" type="ORF">DFR24_0200</name>
</gene>
<evidence type="ECO:0000256" key="1">
    <source>
        <dbReference type="ARBA" id="ARBA00009191"/>
    </source>
</evidence>
<dbReference type="RefSeq" id="WP_133879481.1">
    <property type="nucleotide sequence ID" value="NZ_MWIN01000023.1"/>
</dbReference>
<dbReference type="EMBL" id="SOBT01000008">
    <property type="protein sequence ID" value="TDU30843.1"/>
    <property type="molecule type" value="Genomic_DNA"/>
</dbReference>
<dbReference type="Proteomes" id="UP000295341">
    <property type="component" value="Unassembled WGS sequence"/>
</dbReference>
<sequence length="369" mass="39726">MFWLIPLTLVVYLVGWPVDITPVAWNPPVAPSLKEGFYAKDDALRGVQRIVDGGLAGPEAIAFDAQGRLYTGLSDGRVVSVSADGSDCRVLGNTGGRPAGLQVQADGSLVIADAMKGLLHLRTDGTFDSWVTAVDGVPLGLTDDLAVDGRGRVFFSDASWKFGLPEHRLDALEHGGRGRLMLHDPASKGSATLLADLQFANGVALGPDEQFVLVNQTTDYRITRYWMKGERSGKVETFAENLPGFPDNITFNGSDRFWVALFGPRDPLLDKLGPIPFLRTVIARLPMSWLPDGGRQGFVLGLDLDGKVVEQYRYDGPGAFGPVTSVREHDGVLYLGSLDDTAIGRISLADLRSGVVKDPPPPVKSTCKP</sequence>
<dbReference type="InterPro" id="IPR018119">
    <property type="entry name" value="Strictosidine_synth_cons-reg"/>
</dbReference>
<proteinExistence type="inferred from homology"/>
<name>A0A4R7P9Z8_9GAMM</name>
<keyword evidence="6" id="KW-1185">Reference proteome</keyword>
<dbReference type="GO" id="GO:0012505">
    <property type="term" value="C:endomembrane system"/>
    <property type="evidence" value="ECO:0007669"/>
    <property type="project" value="TreeGrafter"/>
</dbReference>
<evidence type="ECO:0000313" key="5">
    <source>
        <dbReference type="EMBL" id="TDU30843.1"/>
    </source>
</evidence>
<organism evidence="5 6">
    <name type="scientific">Panacagrimonas perspica</name>
    <dbReference type="NCBI Taxonomy" id="381431"/>
    <lineage>
        <taxon>Bacteria</taxon>
        <taxon>Pseudomonadati</taxon>
        <taxon>Pseudomonadota</taxon>
        <taxon>Gammaproteobacteria</taxon>
        <taxon>Nevskiales</taxon>
        <taxon>Nevskiaceae</taxon>
        <taxon>Panacagrimonas</taxon>
    </lineage>
</organism>
<evidence type="ECO:0000259" key="4">
    <source>
        <dbReference type="Pfam" id="PF03088"/>
    </source>
</evidence>
<comment type="similarity">
    <text evidence="1">Belongs to the strictosidine synthase family.</text>
</comment>
<dbReference type="SUPFAM" id="SSF63829">
    <property type="entry name" value="Calcium-dependent phosphotriesterase"/>
    <property type="match status" value="1"/>
</dbReference>
<dbReference type="InterPro" id="IPR011042">
    <property type="entry name" value="6-blade_b-propeller_TolB-like"/>
</dbReference>
<accession>A0A4R7P9Z8</accession>
<feature type="domain" description="Strictosidine synthase conserved region" evidence="4">
    <location>
        <begin position="143"/>
        <end position="230"/>
    </location>
</feature>
<dbReference type="Pfam" id="PF03088">
    <property type="entry name" value="Str_synth"/>
    <property type="match status" value="1"/>
</dbReference>
<dbReference type="GO" id="GO:0016787">
    <property type="term" value="F:hydrolase activity"/>
    <property type="evidence" value="ECO:0007669"/>
    <property type="project" value="TreeGrafter"/>
</dbReference>
<dbReference type="Gene3D" id="2.120.10.30">
    <property type="entry name" value="TolB, C-terminal domain"/>
    <property type="match status" value="1"/>
</dbReference>
<dbReference type="PANTHER" id="PTHR10426">
    <property type="entry name" value="STRICTOSIDINE SYNTHASE-RELATED"/>
    <property type="match status" value="1"/>
</dbReference>
<dbReference type="AlphaFoldDB" id="A0A4R7P9Z8"/>
<evidence type="ECO:0000256" key="2">
    <source>
        <dbReference type="ARBA" id="ARBA00022553"/>
    </source>
</evidence>
<dbReference type="OrthoDB" id="9775406at2"/>
<keyword evidence="3" id="KW-0325">Glycoprotein</keyword>
<dbReference type="Pfam" id="PF20067">
    <property type="entry name" value="SSL_N"/>
    <property type="match status" value="1"/>
</dbReference>
<protein>
    <submittedName>
        <fullName evidence="5">Strictosidine synthase</fullName>
    </submittedName>
</protein>